<reference evidence="5" key="1">
    <citation type="journal article" date="2019" name="Int. J. Syst. Evol. Microbiol.">
        <title>The Global Catalogue of Microorganisms (GCM) 10K type strain sequencing project: providing services to taxonomists for standard genome sequencing and annotation.</title>
        <authorList>
            <consortium name="The Broad Institute Genomics Platform"/>
            <consortium name="The Broad Institute Genome Sequencing Center for Infectious Disease"/>
            <person name="Wu L."/>
            <person name="Ma J."/>
        </authorList>
    </citation>
    <scope>NUCLEOTIDE SEQUENCE [LARGE SCALE GENOMIC DNA]</scope>
    <source>
        <strain evidence="5">JCM 17808</strain>
    </source>
</reference>
<dbReference type="RefSeq" id="WP_345031903.1">
    <property type="nucleotide sequence ID" value="NZ_BAABGL010000015.1"/>
</dbReference>
<feature type="signal peptide" evidence="3">
    <location>
        <begin position="1"/>
        <end position="46"/>
    </location>
</feature>
<dbReference type="InterPro" id="IPR006311">
    <property type="entry name" value="TAT_signal"/>
</dbReference>
<evidence type="ECO:0000256" key="2">
    <source>
        <dbReference type="SAM" id="Phobius"/>
    </source>
</evidence>
<keyword evidence="2" id="KW-0812">Transmembrane</keyword>
<feature type="transmembrane region" description="Helical" evidence="2">
    <location>
        <begin position="616"/>
        <end position="637"/>
    </location>
</feature>
<feature type="transmembrane region" description="Helical" evidence="2">
    <location>
        <begin position="582"/>
        <end position="604"/>
    </location>
</feature>
<evidence type="ECO:0000313" key="4">
    <source>
        <dbReference type="EMBL" id="GAA4392361.1"/>
    </source>
</evidence>
<feature type="transmembrane region" description="Helical" evidence="2">
    <location>
        <begin position="768"/>
        <end position="790"/>
    </location>
</feature>
<gene>
    <name evidence="4" type="ORF">GCM10023167_20500</name>
</gene>
<sequence length="879" mass="87725">MRTLPRSSPGARRSVGTRPRRALLATLLALLIAAAALLGSPGAAQASGAAPGSGASEGASPASDTPGSGPAAAPAAESLVIIGASGLTFDDIDPEATPQLAAFAEDAALANLSVRSLAAATCPASGWLTLGSGARAGAVDLPDVAAEEAEPLPPPPGPAGYPVVEPDEPEPTLAPEAKAQPTNYVRVPPRPAAACPEIRTPVAADALAAAEDSSSPDPLALTEPEAPVEDAVIPEFDRIATVNAASGYTADLGALAAQVRDSGGCTQAIGRGAGYAVAGPEGTVERWGPGGTPLEGCVLTLIDVGAVGDPGWIPQETALDGASQLARIDQRIGMYLEDIDLETTDVVIAGVGDTSSPSRLRALLAAGPSYEAGILTSSSTRQSGTAQLSDVASAALTRVAGQAAPPEAADAAWSVAPGEGSAAERLDTLRASAAEAATVHEHAQTFSVLLDVLHYLLFFALGGLLLVTLHERLGRAGSARVHRILGWVGLGLAVIPMGSFLAGLLPWARFGSPAAGLGLAVLAGSAALLAIAVAGPWRRTFAGRVAAVSVTTAVVLAVDIALGSALQFNALMGYNPIVAGRFYGLGNQGAALFIVAVFLGLAIVSRRLLARGRRGWAIALVALVGLASVATLGNPAWGAKFGGTIATLAGFLVLLALLLGIRLNLWRLALIGAVSLAAILGIAVLDYLRPPAARSHFGAFFGQILDGQLFTVIGRKLAANLNIMVINPALAVIVPLAVVAILFFLAYLARFAPTRRLTRPWAGRLPEVLADPTLHAGFLAVAVGLAVGGAITDSGIAVPATGAMMFLPLLLALCADTVPGRGREDGQAGEARRAAGAGPAGAGPAGAEDAGGGPAGAAGTAGLRGTSGSGSQGASGGRA</sequence>
<dbReference type="PROSITE" id="PS51318">
    <property type="entry name" value="TAT"/>
    <property type="match status" value="1"/>
</dbReference>
<feature type="transmembrane region" description="Helical" evidence="2">
    <location>
        <begin position="541"/>
        <end position="562"/>
    </location>
</feature>
<dbReference type="EMBL" id="BAABGL010000015">
    <property type="protein sequence ID" value="GAA4392361.1"/>
    <property type="molecule type" value="Genomic_DNA"/>
</dbReference>
<feature type="transmembrane region" description="Helical" evidence="2">
    <location>
        <begin position="452"/>
        <end position="473"/>
    </location>
</feature>
<comment type="caution">
    <text evidence="4">The sequence shown here is derived from an EMBL/GenBank/DDBJ whole genome shotgun (WGS) entry which is preliminary data.</text>
</comment>
<feature type="chain" id="PRO_5047319629" evidence="3">
    <location>
        <begin position="47"/>
        <end position="879"/>
    </location>
</feature>
<feature type="transmembrane region" description="Helical" evidence="2">
    <location>
        <begin position="643"/>
        <end position="661"/>
    </location>
</feature>
<accession>A0ABP8JKP7</accession>
<feature type="transmembrane region" description="Helical" evidence="2">
    <location>
        <begin position="796"/>
        <end position="815"/>
    </location>
</feature>
<feature type="transmembrane region" description="Helical" evidence="2">
    <location>
        <begin position="668"/>
        <end position="688"/>
    </location>
</feature>
<feature type="compositionally biased region" description="Gly residues" evidence="1">
    <location>
        <begin position="838"/>
        <end position="856"/>
    </location>
</feature>
<evidence type="ECO:0000256" key="3">
    <source>
        <dbReference type="SAM" id="SignalP"/>
    </source>
</evidence>
<feature type="compositionally biased region" description="Gly residues" evidence="1">
    <location>
        <begin position="865"/>
        <end position="879"/>
    </location>
</feature>
<feature type="compositionally biased region" description="Basic and acidic residues" evidence="1">
    <location>
        <begin position="822"/>
        <end position="833"/>
    </location>
</feature>
<feature type="transmembrane region" description="Helical" evidence="2">
    <location>
        <begin position="485"/>
        <end position="508"/>
    </location>
</feature>
<dbReference type="Proteomes" id="UP001500642">
    <property type="component" value="Unassembled WGS sequence"/>
</dbReference>
<feature type="region of interest" description="Disordered" evidence="1">
    <location>
        <begin position="46"/>
        <end position="72"/>
    </location>
</feature>
<organism evidence="4 5">
    <name type="scientific">Brevibacterium pityocampae</name>
    <dbReference type="NCBI Taxonomy" id="506594"/>
    <lineage>
        <taxon>Bacteria</taxon>
        <taxon>Bacillati</taxon>
        <taxon>Actinomycetota</taxon>
        <taxon>Actinomycetes</taxon>
        <taxon>Micrococcales</taxon>
        <taxon>Brevibacteriaceae</taxon>
        <taxon>Brevibacterium</taxon>
    </lineage>
</organism>
<evidence type="ECO:0000313" key="5">
    <source>
        <dbReference type="Proteomes" id="UP001500642"/>
    </source>
</evidence>
<protein>
    <submittedName>
        <fullName evidence="4">Uncharacterized protein</fullName>
    </submittedName>
</protein>
<name>A0ABP8JKP7_9MICO</name>
<keyword evidence="2" id="KW-1133">Transmembrane helix</keyword>
<feature type="transmembrane region" description="Helical" evidence="2">
    <location>
        <begin position="725"/>
        <end position="748"/>
    </location>
</feature>
<keyword evidence="3" id="KW-0732">Signal</keyword>
<feature type="transmembrane region" description="Helical" evidence="2">
    <location>
        <begin position="514"/>
        <end position="534"/>
    </location>
</feature>
<feature type="region of interest" description="Disordered" evidence="1">
    <location>
        <begin position="822"/>
        <end position="879"/>
    </location>
</feature>
<keyword evidence="5" id="KW-1185">Reference proteome</keyword>
<keyword evidence="2" id="KW-0472">Membrane</keyword>
<evidence type="ECO:0000256" key="1">
    <source>
        <dbReference type="SAM" id="MobiDB-lite"/>
    </source>
</evidence>
<proteinExistence type="predicted"/>